<gene>
    <name evidence="1" type="ORF">YBN1229_v1_0757</name>
</gene>
<reference evidence="2" key="1">
    <citation type="submission" date="2015-02" db="EMBL/GenBank/DDBJ databases">
        <authorList>
            <person name="Chooi Y.-H."/>
        </authorList>
    </citation>
    <scope>NUCLEOTIDE SEQUENCE [LARGE SCALE GENOMIC DNA]</scope>
    <source>
        <strain evidence="2">strain Y</strain>
    </source>
</reference>
<organism evidence="1 2">
    <name type="scientific">Candidatus Filomicrobium marinum</name>
    <dbReference type="NCBI Taxonomy" id="1608628"/>
    <lineage>
        <taxon>Bacteria</taxon>
        <taxon>Pseudomonadati</taxon>
        <taxon>Pseudomonadota</taxon>
        <taxon>Alphaproteobacteria</taxon>
        <taxon>Hyphomicrobiales</taxon>
        <taxon>Hyphomicrobiaceae</taxon>
        <taxon>Filomicrobium</taxon>
    </lineage>
</organism>
<sequence>MGQGPSVSVAINRGIIKTYAVTEYEFGESSCGTLLECFSISGGGAGRGRCSCSYQSDETAIIEADGFCINDIGNGMERTAFKTTGWGEARLINVVAWGIALR</sequence>
<evidence type="ECO:0000313" key="1">
    <source>
        <dbReference type="EMBL" id="CPR16322.1"/>
    </source>
</evidence>
<dbReference type="AlphaFoldDB" id="A0A0D6JBB1"/>
<dbReference type="KEGG" id="fiy:BN1229_v1_0757"/>
<proteinExistence type="predicted"/>
<name>A0A0D6JBB1_9HYPH</name>
<evidence type="ECO:0000313" key="2">
    <source>
        <dbReference type="Proteomes" id="UP000033187"/>
    </source>
</evidence>
<dbReference type="Proteomes" id="UP000033187">
    <property type="component" value="Chromosome 1"/>
</dbReference>
<keyword evidence="2" id="KW-1185">Reference proteome</keyword>
<dbReference type="EMBL" id="LN829119">
    <property type="protein sequence ID" value="CPR16322.1"/>
    <property type="molecule type" value="Genomic_DNA"/>
</dbReference>
<dbReference type="KEGG" id="fil:BN1229_v1_0752"/>
<protein>
    <submittedName>
        <fullName evidence="1">Uncharacterized protein</fullName>
    </submittedName>
</protein>
<accession>A0A0D6JBB1</accession>